<feature type="non-terminal residue" evidence="2">
    <location>
        <position position="468"/>
    </location>
</feature>
<feature type="region of interest" description="Disordered" evidence="1">
    <location>
        <begin position="294"/>
        <end position="318"/>
    </location>
</feature>
<gene>
    <name evidence="2" type="ORF">NQ317_012934</name>
</gene>
<evidence type="ECO:0000256" key="1">
    <source>
        <dbReference type="SAM" id="MobiDB-lite"/>
    </source>
</evidence>
<name>A0ABQ9IZL5_9CUCU</name>
<evidence type="ECO:0000313" key="2">
    <source>
        <dbReference type="EMBL" id="KAJ8969945.1"/>
    </source>
</evidence>
<dbReference type="Proteomes" id="UP001162164">
    <property type="component" value="Unassembled WGS sequence"/>
</dbReference>
<reference evidence="2" key="1">
    <citation type="journal article" date="2023" name="Insect Mol. Biol.">
        <title>Genome sequencing provides insights into the evolution of gene families encoding plant cell wall-degrading enzymes in longhorned beetles.</title>
        <authorList>
            <person name="Shin N.R."/>
            <person name="Okamura Y."/>
            <person name="Kirsch R."/>
            <person name="Pauchet Y."/>
        </authorList>
    </citation>
    <scope>NUCLEOTIDE SEQUENCE</scope>
    <source>
        <strain evidence="2">MMC_N1</strain>
    </source>
</reference>
<comment type="caution">
    <text evidence="2">The sequence shown here is derived from an EMBL/GenBank/DDBJ whole genome shotgun (WGS) entry which is preliminary data.</text>
</comment>
<evidence type="ECO:0000313" key="3">
    <source>
        <dbReference type="Proteomes" id="UP001162164"/>
    </source>
</evidence>
<organism evidence="2 3">
    <name type="scientific">Molorchus minor</name>
    <dbReference type="NCBI Taxonomy" id="1323400"/>
    <lineage>
        <taxon>Eukaryota</taxon>
        <taxon>Metazoa</taxon>
        <taxon>Ecdysozoa</taxon>
        <taxon>Arthropoda</taxon>
        <taxon>Hexapoda</taxon>
        <taxon>Insecta</taxon>
        <taxon>Pterygota</taxon>
        <taxon>Neoptera</taxon>
        <taxon>Endopterygota</taxon>
        <taxon>Coleoptera</taxon>
        <taxon>Polyphaga</taxon>
        <taxon>Cucujiformia</taxon>
        <taxon>Chrysomeloidea</taxon>
        <taxon>Cerambycidae</taxon>
        <taxon>Lamiinae</taxon>
        <taxon>Monochamini</taxon>
        <taxon>Molorchus</taxon>
    </lineage>
</organism>
<protein>
    <submittedName>
        <fullName evidence="2">Uncharacterized protein</fullName>
    </submittedName>
</protein>
<accession>A0ABQ9IZL5</accession>
<dbReference type="EMBL" id="JAPWTJ010001689">
    <property type="protein sequence ID" value="KAJ8969945.1"/>
    <property type="molecule type" value="Genomic_DNA"/>
</dbReference>
<sequence>MSTQVSPVAKPTVVPKQLNFIHSTPIREPVDIKPTEVPPNTPQVDGKTFIFKKIEKSSSDVNIVTTASSFVPLAKSASVFSSLPTNQAALPTHAPSAFVPTTQIALGVGTTNKPFSFTPAVATNTTVIKTVASAAPLMPAFSLGPATTSLPKFGASTSKSAVSSTSTPKAIMPTTPTVKTGVSQFSFGSNMTVTPVTLQKKSDAATTADFSLFTANKPTFSFSSISIFDAKTDPTVTDASAASAPSTPTETTLTDLSQASKPLFGSTASSSGTFTFGASSGISKVSAFTAVTSSSTPSSALTDSVSKPESSTTATSTPTVLATTKPLSVVTISSTSSVATTGTSIFSSLPTTTKIIYIWCCTTTTQSSVFGAPISSASTKPSVFGATAGSVFSSSVPTQGSIFGGGVTTSQTSIFNTAAGATPQTSVIIIFQLAVNISSPDILHHFFLYTFLLNLLSININRNKNLIL</sequence>
<proteinExistence type="predicted"/>
<keyword evidence="3" id="KW-1185">Reference proteome</keyword>